<dbReference type="Proteomes" id="UP000000486">
    <property type="component" value="Chromosome"/>
</dbReference>
<sequence>MYKIFSFVSLILSMLCFMGLQVLNVIQKNVILLSLLDSEEFNDIHFFGSLLVIPVLLLVLTIIFAYLSIKSNTNK</sequence>
<dbReference type="RefSeq" id="WP_003729083.1">
    <property type="nucleotide sequence ID" value="NC_017537.1"/>
</dbReference>
<protein>
    <submittedName>
        <fullName evidence="2">Uncharacterized protein</fullName>
    </submittedName>
</protein>
<proteinExistence type="predicted"/>
<name>A0A0E0USJ2_LISMM</name>
<evidence type="ECO:0000313" key="2">
    <source>
        <dbReference type="EMBL" id="AEH91397.1"/>
    </source>
</evidence>
<dbReference type="AlphaFoldDB" id="A0A0E0USJ2"/>
<evidence type="ECO:0000313" key="3">
    <source>
        <dbReference type="Proteomes" id="UP000000486"/>
    </source>
</evidence>
<organism evidence="2 3">
    <name type="scientific">Listeria monocytogenes serotype 4a (strain M7)</name>
    <dbReference type="NCBI Taxonomy" id="1030009"/>
    <lineage>
        <taxon>Bacteria</taxon>
        <taxon>Bacillati</taxon>
        <taxon>Bacillota</taxon>
        <taxon>Bacilli</taxon>
        <taxon>Bacillales</taxon>
        <taxon>Listeriaceae</taxon>
        <taxon>Listeria</taxon>
    </lineage>
</organism>
<dbReference type="EMBL" id="CP002816">
    <property type="protein sequence ID" value="AEH91397.1"/>
    <property type="molecule type" value="Genomic_DNA"/>
</dbReference>
<gene>
    <name evidence="2" type="ordered locus">LMM7_0391</name>
</gene>
<dbReference type="HOGENOM" id="CLU_2666708_0_0_9"/>
<keyword evidence="1" id="KW-0472">Membrane</keyword>
<feature type="transmembrane region" description="Helical" evidence="1">
    <location>
        <begin position="46"/>
        <end position="69"/>
    </location>
</feature>
<reference evidence="2 3" key="1">
    <citation type="journal article" date="2011" name="J. Bacteriol.">
        <title>Genome sequence of the nonpathogenic Listeria monocytogenes serovar 4a strain M7.</title>
        <authorList>
            <person name="Chen J."/>
            <person name="Xia Y."/>
            <person name="Cheng C."/>
            <person name="Fang C."/>
            <person name="Shan Y."/>
            <person name="Jin G."/>
            <person name="Fang W."/>
        </authorList>
    </citation>
    <scope>NUCLEOTIDE SEQUENCE [LARGE SCALE GENOMIC DNA]</scope>
    <source>
        <strain evidence="2 3">M7</strain>
    </source>
</reference>
<keyword evidence="1" id="KW-1133">Transmembrane helix</keyword>
<accession>A0A0E0USJ2</accession>
<feature type="transmembrane region" description="Helical" evidence="1">
    <location>
        <begin position="7"/>
        <end position="26"/>
    </location>
</feature>
<evidence type="ECO:0000256" key="1">
    <source>
        <dbReference type="SAM" id="Phobius"/>
    </source>
</evidence>
<keyword evidence="1" id="KW-0812">Transmembrane</keyword>
<dbReference type="KEGG" id="lmq:LMM7_0391"/>
<dbReference type="PATRIC" id="fig|1030009.3.peg.383"/>